<keyword evidence="2" id="KW-0812">Transmembrane</keyword>
<organism evidence="3 4">
    <name type="scientific">Nocardioides oleivorans</name>
    <dbReference type="NCBI Taxonomy" id="273676"/>
    <lineage>
        <taxon>Bacteria</taxon>
        <taxon>Bacillati</taxon>
        <taxon>Actinomycetota</taxon>
        <taxon>Actinomycetes</taxon>
        <taxon>Propionibacteriales</taxon>
        <taxon>Nocardioidaceae</taxon>
        <taxon>Nocardioides</taxon>
    </lineage>
</organism>
<dbReference type="OrthoDB" id="3695950at2"/>
<keyword evidence="2" id="KW-1133">Transmembrane helix</keyword>
<dbReference type="AlphaFoldDB" id="A0A4Q2RZZ7"/>
<reference evidence="3 4" key="1">
    <citation type="submission" date="2019-01" db="EMBL/GenBank/DDBJ databases">
        <title>Novel species of Nocardioides.</title>
        <authorList>
            <person name="Liu Q."/>
            <person name="Xin Y.-H."/>
        </authorList>
    </citation>
    <scope>NUCLEOTIDE SEQUENCE [LARGE SCALE GENOMIC DNA]</scope>
    <source>
        <strain evidence="3 4">CGMCC 4.6882</strain>
    </source>
</reference>
<evidence type="ECO:0000313" key="3">
    <source>
        <dbReference type="EMBL" id="RYB94901.1"/>
    </source>
</evidence>
<feature type="region of interest" description="Disordered" evidence="1">
    <location>
        <begin position="220"/>
        <end position="325"/>
    </location>
</feature>
<protein>
    <submittedName>
        <fullName evidence="3">Uncharacterized protein</fullName>
    </submittedName>
</protein>
<evidence type="ECO:0000256" key="2">
    <source>
        <dbReference type="SAM" id="Phobius"/>
    </source>
</evidence>
<dbReference type="EMBL" id="SDWT01000001">
    <property type="protein sequence ID" value="RYB94901.1"/>
    <property type="molecule type" value="Genomic_DNA"/>
</dbReference>
<comment type="caution">
    <text evidence="3">The sequence shown here is derived from an EMBL/GenBank/DDBJ whole genome shotgun (WGS) entry which is preliminary data.</text>
</comment>
<keyword evidence="4" id="KW-1185">Reference proteome</keyword>
<sequence>MELRVFWRTLVRRWYLSLVVLALTVGATTYVVRDVVGPTYEAEGSALVFPPATSMKKEGETTTVGNPYLELAGVNQARDVVIRTLKSRTVQTQFAEDFPGTSYEATPDFTNSAPIILFDVEGDTTAGTSAALEELMGRVPQILDDLQGGLGLPQEGLVTARKLTQDSRPAVVRKGQIRAGLMTTAVAGGLGLLLLALVDSLLLARARSRALRAAREAEEVRLAEEEAAAAPLDPFDDPYEDASEDVAEDEVDDEVDDEDEVDDPVEVDDDVEEPVYTYRIPVESELAVSPARSKWLHNGSGPRDSHRFRDAPVAKPRTRAAGRNR</sequence>
<feature type="compositionally biased region" description="Basic residues" evidence="1">
    <location>
        <begin position="316"/>
        <end position="325"/>
    </location>
</feature>
<feature type="compositionally biased region" description="Acidic residues" evidence="1">
    <location>
        <begin position="234"/>
        <end position="273"/>
    </location>
</feature>
<proteinExistence type="predicted"/>
<dbReference type="Proteomes" id="UP000294071">
    <property type="component" value="Unassembled WGS sequence"/>
</dbReference>
<evidence type="ECO:0000313" key="4">
    <source>
        <dbReference type="Proteomes" id="UP000294071"/>
    </source>
</evidence>
<gene>
    <name evidence="3" type="ORF">EUA93_11405</name>
</gene>
<feature type="compositionally biased region" description="Basic and acidic residues" evidence="1">
    <location>
        <begin position="303"/>
        <end position="312"/>
    </location>
</feature>
<accession>A0A4Q2RZZ7</accession>
<name>A0A4Q2RZZ7_9ACTN</name>
<dbReference type="RefSeq" id="WP_129400246.1">
    <property type="nucleotide sequence ID" value="NZ_SDWT01000001.1"/>
</dbReference>
<feature type="transmembrane region" description="Helical" evidence="2">
    <location>
        <begin position="181"/>
        <end position="204"/>
    </location>
</feature>
<keyword evidence="2" id="KW-0472">Membrane</keyword>
<evidence type="ECO:0000256" key="1">
    <source>
        <dbReference type="SAM" id="MobiDB-lite"/>
    </source>
</evidence>